<feature type="domain" description="Transglutaminase-like" evidence="1">
    <location>
        <begin position="170"/>
        <end position="234"/>
    </location>
</feature>
<evidence type="ECO:0000313" key="2">
    <source>
        <dbReference type="EMBL" id="BAY54541.1"/>
    </source>
</evidence>
<name>A0A1Z4JCT0_LEPBY</name>
<evidence type="ECO:0000259" key="1">
    <source>
        <dbReference type="SMART" id="SM00460"/>
    </source>
</evidence>
<gene>
    <name evidence="2" type="ORF">NIES2135_13580</name>
</gene>
<dbReference type="SUPFAM" id="SSF54001">
    <property type="entry name" value="Cysteine proteinases"/>
    <property type="match status" value="1"/>
</dbReference>
<dbReference type="AlphaFoldDB" id="A0A1Z4JCT0"/>
<accession>A0A1Z4JCT0</accession>
<dbReference type="Proteomes" id="UP000217895">
    <property type="component" value="Chromosome"/>
</dbReference>
<dbReference type="InterPro" id="IPR038765">
    <property type="entry name" value="Papain-like_cys_pep_sf"/>
</dbReference>
<organism evidence="2 3">
    <name type="scientific">Leptolyngbya boryana NIES-2135</name>
    <dbReference type="NCBI Taxonomy" id="1973484"/>
    <lineage>
        <taxon>Bacteria</taxon>
        <taxon>Bacillati</taxon>
        <taxon>Cyanobacteriota</taxon>
        <taxon>Cyanophyceae</taxon>
        <taxon>Leptolyngbyales</taxon>
        <taxon>Leptolyngbyaceae</taxon>
        <taxon>Leptolyngbya group</taxon>
        <taxon>Leptolyngbya</taxon>
    </lineage>
</organism>
<reference evidence="2 3" key="1">
    <citation type="submission" date="2017-06" db="EMBL/GenBank/DDBJ databases">
        <title>Genome sequencing of cyanobaciteial culture collection at National Institute for Environmental Studies (NIES).</title>
        <authorList>
            <person name="Hirose Y."/>
            <person name="Shimura Y."/>
            <person name="Fujisawa T."/>
            <person name="Nakamura Y."/>
            <person name="Kawachi M."/>
        </authorList>
    </citation>
    <scope>NUCLEOTIDE SEQUENCE [LARGE SCALE GENOMIC DNA]</scope>
    <source>
        <strain evidence="2 3">NIES-2135</strain>
    </source>
</reference>
<dbReference type="EMBL" id="AP018203">
    <property type="protein sequence ID" value="BAY54541.1"/>
    <property type="molecule type" value="Genomic_DNA"/>
</dbReference>
<evidence type="ECO:0000313" key="3">
    <source>
        <dbReference type="Proteomes" id="UP000217895"/>
    </source>
</evidence>
<sequence length="284" mass="31912">MLYQISHSTTYTYSDPVILQPHLIRLRPRSDGWQSLKLFSMQVMPIPIAQSELSDLDGNTLIKVWFSPELTGSLTVQIVSQTQTHQANPFNYLLEPWAMSLPIDYPTSLFKQLQPYLGATDAIALQLAYEIAERSSNQVTQFLYELTQQIYTNCEYVIRETGNPYPPGLTWTQKKGSCRDLTVLFIEVCRSIGLAARFVSGYQEGDEDHPDRHLHAWAEVYLPGAGWRGYDPTHGLAVSDRHIAVAASAIPEYAAPIVGKVTRSGGVQSTMDYTLQIQRIADLM</sequence>
<dbReference type="InterPro" id="IPR002931">
    <property type="entry name" value="Transglutaminase-like"/>
</dbReference>
<dbReference type="PANTHER" id="PTHR33490:SF1">
    <property type="entry name" value="SLL1233 PROTEIN"/>
    <property type="match status" value="1"/>
</dbReference>
<dbReference type="Pfam" id="PF01841">
    <property type="entry name" value="Transglut_core"/>
    <property type="match status" value="1"/>
</dbReference>
<dbReference type="Gene3D" id="3.10.620.30">
    <property type="match status" value="1"/>
</dbReference>
<proteinExistence type="predicted"/>
<dbReference type="PANTHER" id="PTHR33490">
    <property type="entry name" value="BLR5614 PROTEIN-RELATED"/>
    <property type="match status" value="1"/>
</dbReference>
<keyword evidence="3" id="KW-1185">Reference proteome</keyword>
<protein>
    <submittedName>
        <fullName evidence="2">Transglutaminase domain protein</fullName>
    </submittedName>
</protein>
<dbReference type="SMART" id="SM00460">
    <property type="entry name" value="TGc"/>
    <property type="match status" value="1"/>
</dbReference>
<dbReference type="InterPro" id="IPR013589">
    <property type="entry name" value="Bac_transglu_N"/>
</dbReference>
<dbReference type="Pfam" id="PF08379">
    <property type="entry name" value="Bact_transglu_N"/>
    <property type="match status" value="1"/>
</dbReference>